<feature type="compositionally biased region" description="Polar residues" evidence="2">
    <location>
        <begin position="273"/>
        <end position="288"/>
    </location>
</feature>
<reference evidence="3 4" key="1">
    <citation type="submission" date="2013-11" db="EMBL/GenBank/DDBJ databases">
        <title>The Damaraland mole rat (Fukomys damarensis) genome and evolution of African mole rats.</title>
        <authorList>
            <person name="Gladyshev V.N."/>
            <person name="Fang X."/>
        </authorList>
    </citation>
    <scope>NUCLEOTIDE SEQUENCE [LARGE SCALE GENOMIC DNA]</scope>
    <source>
        <tissue evidence="3">Liver</tissue>
    </source>
</reference>
<comment type="subcellular location">
    <subcellularLocation>
        <location evidence="1">Membrane</location>
        <topology evidence="1">Multi-pass membrane protein</topology>
    </subcellularLocation>
</comment>
<dbReference type="GO" id="GO:0016020">
    <property type="term" value="C:membrane"/>
    <property type="evidence" value="ECO:0007669"/>
    <property type="project" value="UniProtKB-SubCell"/>
</dbReference>
<keyword evidence="1" id="KW-0472">Membrane</keyword>
<organism evidence="3 4">
    <name type="scientific">Fukomys damarensis</name>
    <name type="common">Damaraland mole rat</name>
    <name type="synonym">Cryptomys damarensis</name>
    <dbReference type="NCBI Taxonomy" id="885580"/>
    <lineage>
        <taxon>Eukaryota</taxon>
        <taxon>Metazoa</taxon>
        <taxon>Chordata</taxon>
        <taxon>Craniata</taxon>
        <taxon>Vertebrata</taxon>
        <taxon>Euteleostomi</taxon>
        <taxon>Mammalia</taxon>
        <taxon>Eutheria</taxon>
        <taxon>Euarchontoglires</taxon>
        <taxon>Glires</taxon>
        <taxon>Rodentia</taxon>
        <taxon>Hystricomorpha</taxon>
        <taxon>Bathyergidae</taxon>
        <taxon>Fukomys</taxon>
    </lineage>
</organism>
<keyword evidence="1" id="KW-0812">Transmembrane</keyword>
<dbReference type="AlphaFoldDB" id="A0A091EFT8"/>
<name>A0A091EFT8_FUKDA</name>
<feature type="compositionally biased region" description="Gly residues" evidence="2">
    <location>
        <begin position="247"/>
        <end position="257"/>
    </location>
</feature>
<feature type="transmembrane region" description="Helical" evidence="1">
    <location>
        <begin position="645"/>
        <end position="663"/>
    </location>
</feature>
<accession>A0A091EFT8</accession>
<sequence>MSSTSPGIKMESLPASHVCLPEPVPRSAGLTNPAVPEALINEERRGREGQGQCPPRHRSEGGLVDKGDLKKLPRLSLSQYDLIEADVSFQPWGSENSVLIPEPVTCPQGSIREHLQSKSPQDSLSSSCPQCHTIMAKPAERLAGTLGQVDLPFSQGMNSSDSEVAVTLIDTSQPGDPLSLHEPIKIVITMSSTPNSTTEEGSSLHLKVTGTEQVGSRSHVDPASPRVASPPNAEHIQIPVITLELSDGGGGVTGPEGHGNQRTPDRLRVEASDQCSSEKVGRTTQTHSPGPRHAREPALTSEAKGEKDGQDTLDPSSCKGSHEKRHARVLSVDSGTNVFLGRSSTDVVSDKEKTLPTSKSDLEAKEGQIPNESNFLEFVSLLESISTSKVVASTQPKGSADPHGTSEARELYRDHYSQGKKEEILEKKKFSGQDSKPEKPGLQSQDHAGASPVFTPPAKTTTLFQGNRQRQIIYRVTSQQDSSVLQVISGPEASVQEEISVDAMHVFIDEHGEIKSCYLKSGNQKEGSLQHPLSNEDCASQAREVHLSSSSTTTCESPDPTSGDPAVSALQQQLLLMVARRTHSETPRCVSQDLEDSSCSSAPGKFNREQFYKFIIFPGKWIKVWYDRLTLLALLDRTEDVRENVLAVVLSILVSLLGFLTLNRGFCRDLWVLLFCVVMASCQYSLLKARPHPALTLPVLPLT</sequence>
<comment type="caution">
    <text evidence="1">Lacks conserved residue(s) required for the propagation of feature annotation.</text>
</comment>
<keyword evidence="1" id="KW-1133">Transmembrane helix</keyword>
<feature type="compositionally biased region" description="Basic and acidic residues" evidence="2">
    <location>
        <begin position="57"/>
        <end position="67"/>
    </location>
</feature>
<dbReference type="PANTHER" id="PTHR12372:SF5">
    <property type="entry name" value="PECANEX-LIKE PROTEIN 2"/>
    <property type="match status" value="1"/>
</dbReference>
<dbReference type="EMBL" id="KN122008">
    <property type="protein sequence ID" value="KFO34236.1"/>
    <property type="molecule type" value="Genomic_DNA"/>
</dbReference>
<feature type="region of interest" description="Disordered" evidence="2">
    <location>
        <begin position="41"/>
        <end position="67"/>
    </location>
</feature>
<feature type="region of interest" description="Disordered" evidence="2">
    <location>
        <begin position="543"/>
        <end position="565"/>
    </location>
</feature>
<evidence type="ECO:0000256" key="2">
    <source>
        <dbReference type="SAM" id="MobiDB-lite"/>
    </source>
</evidence>
<feature type="region of interest" description="Disordered" evidence="2">
    <location>
        <begin position="346"/>
        <end position="368"/>
    </location>
</feature>
<evidence type="ECO:0000256" key="1">
    <source>
        <dbReference type="RuleBase" id="RU367089"/>
    </source>
</evidence>
<feature type="compositionally biased region" description="Basic and acidic residues" evidence="2">
    <location>
        <begin position="429"/>
        <end position="439"/>
    </location>
</feature>
<comment type="similarity">
    <text evidence="1">Belongs to the pecanex family.</text>
</comment>
<feature type="compositionally biased region" description="Polar residues" evidence="2">
    <location>
        <begin position="547"/>
        <end position="560"/>
    </location>
</feature>
<protein>
    <recommendedName>
        <fullName evidence="1">Pecanex-like protein</fullName>
    </recommendedName>
</protein>
<feature type="region of interest" description="Disordered" evidence="2">
    <location>
        <begin position="211"/>
        <end position="329"/>
    </location>
</feature>
<feature type="compositionally biased region" description="Basic and acidic residues" evidence="2">
    <location>
        <begin position="348"/>
        <end position="366"/>
    </location>
</feature>
<gene>
    <name evidence="3" type="ORF">H920_04365</name>
</gene>
<evidence type="ECO:0000313" key="4">
    <source>
        <dbReference type="Proteomes" id="UP000028990"/>
    </source>
</evidence>
<feature type="transmembrane region" description="Helical" evidence="1">
    <location>
        <begin position="670"/>
        <end position="687"/>
    </location>
</feature>
<feature type="region of interest" description="Disordered" evidence="2">
    <location>
        <begin position="429"/>
        <end position="457"/>
    </location>
</feature>
<evidence type="ECO:0000313" key="3">
    <source>
        <dbReference type="EMBL" id="KFO34236.1"/>
    </source>
</evidence>
<keyword evidence="4" id="KW-1185">Reference proteome</keyword>
<proteinExistence type="inferred from homology"/>
<dbReference type="PANTHER" id="PTHR12372">
    <property type="entry name" value="PECANEX"/>
    <property type="match status" value="1"/>
</dbReference>
<dbReference type="InterPro" id="IPR039797">
    <property type="entry name" value="Pecanex"/>
</dbReference>
<dbReference type="Proteomes" id="UP000028990">
    <property type="component" value="Unassembled WGS sequence"/>
</dbReference>